<dbReference type="Gene3D" id="3.40.50.1460">
    <property type="match status" value="1"/>
</dbReference>
<dbReference type="AlphaFoldDB" id="A0A1J0AKW1"/>
<reference evidence="2" key="3">
    <citation type="journal article" date="2004" name="Mol. Biol. (Mosk.)">
        <title>The replication system of plasmids from Bacillus subtilis environmental isolates.</title>
        <authorList>
            <person name="Lagodich A.V."/>
            <person name="Shtaniuk Iu.V."/>
            <person name="Prozorov A.A."/>
            <person name="Titok M.A."/>
        </authorList>
    </citation>
    <scope>NUCLEOTIDE SEQUENCE</scope>
    <source>
        <strain evidence="2">72</strain>
        <plasmid evidence="2">pBS72</plasmid>
    </source>
</reference>
<dbReference type="EMBL" id="KX711616">
    <property type="protein sequence ID" value="APB62388.1"/>
    <property type="molecule type" value="Genomic_DNA"/>
</dbReference>
<dbReference type="GO" id="GO:0006508">
    <property type="term" value="P:proteolysis"/>
    <property type="evidence" value="ECO:0007669"/>
    <property type="project" value="InterPro"/>
</dbReference>
<sequence>MRRALIVGIDNYISINKLNGCVNDAIKMANILEENDDSTKNFDCKVLLGTEFNCIDADSLRENIHQLFAHEADVALLYFSGHGSLVAEGLGGYLVSQEAKDEHHGVPMEEILRLANGSKGKIKEVVIILDCCHSGAMGANGTYYNQATLREGISILTASRTSEYAIEVDGEGIFTSLIHDALNGGAADVLGNVTVASVYGYADQALGAWDQRPLFKSHVSKLQPLRRCKPIAELSLIKQLPNYFPDAHEDLDLDPSFEPDAEPKCEQNELIFRNLQKLRAAGLVTPVGEEHMYYAAINSKSCRLTPLGRYYWTLVNEGKL</sequence>
<dbReference type="GO" id="GO:0004197">
    <property type="term" value="F:cysteine-type endopeptidase activity"/>
    <property type="evidence" value="ECO:0007669"/>
    <property type="project" value="InterPro"/>
</dbReference>
<feature type="domain" description="Peptidase C14 caspase" evidence="1">
    <location>
        <begin position="2"/>
        <end position="186"/>
    </location>
</feature>
<reference evidence="2" key="4">
    <citation type="journal article" date="2006" name="Microbiology">
        <title>The replicative polymerases PolC and DnaE are required for theta replication of the Bacillus subtilis plasmid pBS72.</title>
        <authorList>
            <person name="Titok M."/>
            <person name="Suski C."/>
            <person name="Dalmais B."/>
            <person name="Ehrlich S.D."/>
            <person name="Janniere L."/>
        </authorList>
    </citation>
    <scope>NUCLEOTIDE SEQUENCE</scope>
    <source>
        <strain evidence="2">72</strain>
        <plasmid evidence="2">pBS72</plasmid>
    </source>
</reference>
<evidence type="ECO:0000259" key="1">
    <source>
        <dbReference type="Pfam" id="PF00656"/>
    </source>
</evidence>
<reference evidence="2" key="2">
    <citation type="journal article" date="2003" name="Plasmid">
        <title>Bacillus subtilis soil isolates: plasmid replicon analysis and construction of a new theta-replicating vector.</title>
        <authorList>
            <person name="Titok M.A."/>
            <person name="Chapuis J."/>
            <person name="Selezneva Y.V."/>
            <person name="Lagodich A.V."/>
            <person name="Prokulevich V.A."/>
            <person name="Ehrlich S.D."/>
            <person name="Janniere L."/>
        </authorList>
    </citation>
    <scope>NUCLEOTIDE SEQUENCE</scope>
    <source>
        <strain evidence="2">72</strain>
        <plasmid evidence="2">pBS72</plasmid>
    </source>
</reference>
<name>A0A1J0AKW1_BACIU</name>
<dbReference type="RefSeq" id="WP_166852617.1">
    <property type="nucleotide sequence ID" value="NZ_KX711616.1"/>
</dbReference>
<dbReference type="Pfam" id="PF00656">
    <property type="entry name" value="Peptidase_C14"/>
    <property type="match status" value="1"/>
</dbReference>
<organism evidence="2">
    <name type="scientific">Bacillus subtilis</name>
    <dbReference type="NCBI Taxonomy" id="1423"/>
    <lineage>
        <taxon>Bacteria</taxon>
        <taxon>Bacillati</taxon>
        <taxon>Bacillota</taxon>
        <taxon>Bacilli</taxon>
        <taxon>Bacillales</taxon>
        <taxon>Bacillaceae</taxon>
        <taxon>Bacillus</taxon>
    </lineage>
</organism>
<reference evidence="2" key="5">
    <citation type="submission" date="2016-08" db="EMBL/GenBank/DDBJ databases">
        <authorList>
            <person name="Satsunkevich N.E."/>
            <person name="Valentovich L.N."/>
            <person name="Kolomiets E.I."/>
            <person name="Titok M.A."/>
        </authorList>
    </citation>
    <scope>NUCLEOTIDE SEQUENCE</scope>
    <source>
        <strain evidence="2">72</strain>
        <plasmid evidence="2">pBS72</plasmid>
    </source>
</reference>
<protein>
    <submittedName>
        <fullName evidence="2">Putative Peptidase C14</fullName>
    </submittedName>
</protein>
<proteinExistence type="predicted"/>
<gene>
    <name evidence="2" type="ORF">pBS72_1190</name>
</gene>
<keyword evidence="2" id="KW-0614">Plasmid</keyword>
<reference evidence="2" key="1">
    <citation type="journal article" date="2002" name="Mikrobiologiia">
        <title>Soil strain of Bacillus subtilis harboring a large plasmid that mediates high-frequency conjugal mobilization.</title>
        <authorList>
            <person name="Lotareva O.V."/>
            <person name="Poluektova E.U."/>
            <person name="Titok M.A."/>
            <person name="Prozorov A.A."/>
        </authorList>
    </citation>
    <scope>NUCLEOTIDE SEQUENCE</scope>
    <source>
        <strain evidence="2">72</strain>
        <plasmid evidence="2">pBS72</plasmid>
    </source>
</reference>
<dbReference type="InterPro" id="IPR029030">
    <property type="entry name" value="Caspase-like_dom_sf"/>
</dbReference>
<dbReference type="SUPFAM" id="SSF52129">
    <property type="entry name" value="Caspase-like"/>
    <property type="match status" value="1"/>
</dbReference>
<dbReference type="InterPro" id="IPR011600">
    <property type="entry name" value="Pept_C14_caspase"/>
</dbReference>
<accession>A0A1J0AKW1</accession>
<geneLocation type="plasmid" evidence="2">
    <name>pBS72</name>
</geneLocation>
<evidence type="ECO:0000313" key="2">
    <source>
        <dbReference type="EMBL" id="APB62388.1"/>
    </source>
</evidence>